<accession>A0AAD6UM17</accession>
<dbReference type="Proteomes" id="UP001219525">
    <property type="component" value="Unassembled WGS sequence"/>
</dbReference>
<evidence type="ECO:0000313" key="3">
    <source>
        <dbReference type="Proteomes" id="UP001219525"/>
    </source>
</evidence>
<evidence type="ECO:0000313" key="2">
    <source>
        <dbReference type="EMBL" id="KAJ7190111.1"/>
    </source>
</evidence>
<dbReference type="EMBL" id="JARJCW010000157">
    <property type="protein sequence ID" value="KAJ7190111.1"/>
    <property type="molecule type" value="Genomic_DNA"/>
</dbReference>
<dbReference type="AlphaFoldDB" id="A0AAD6UM17"/>
<keyword evidence="3" id="KW-1185">Reference proteome</keyword>
<proteinExistence type="predicted"/>
<organism evidence="2 3">
    <name type="scientific">Mycena pura</name>
    <dbReference type="NCBI Taxonomy" id="153505"/>
    <lineage>
        <taxon>Eukaryota</taxon>
        <taxon>Fungi</taxon>
        <taxon>Dikarya</taxon>
        <taxon>Basidiomycota</taxon>
        <taxon>Agaricomycotina</taxon>
        <taxon>Agaricomycetes</taxon>
        <taxon>Agaricomycetidae</taxon>
        <taxon>Agaricales</taxon>
        <taxon>Marasmiineae</taxon>
        <taxon>Mycenaceae</taxon>
        <taxon>Mycena</taxon>
    </lineage>
</organism>
<name>A0AAD6UM17_9AGAR</name>
<gene>
    <name evidence="2" type="ORF">GGX14DRAFT_606601</name>
</gene>
<evidence type="ECO:0000256" key="1">
    <source>
        <dbReference type="SAM" id="MobiDB-lite"/>
    </source>
</evidence>
<protein>
    <submittedName>
        <fullName evidence="2">Uncharacterized protein</fullName>
    </submittedName>
</protein>
<feature type="region of interest" description="Disordered" evidence="1">
    <location>
        <begin position="140"/>
        <end position="182"/>
    </location>
</feature>
<reference evidence="2" key="1">
    <citation type="submission" date="2023-03" db="EMBL/GenBank/DDBJ databases">
        <title>Massive genome expansion in bonnet fungi (Mycena s.s.) driven by repeated elements and novel gene families across ecological guilds.</title>
        <authorList>
            <consortium name="Lawrence Berkeley National Laboratory"/>
            <person name="Harder C.B."/>
            <person name="Miyauchi S."/>
            <person name="Viragh M."/>
            <person name="Kuo A."/>
            <person name="Thoen E."/>
            <person name="Andreopoulos B."/>
            <person name="Lu D."/>
            <person name="Skrede I."/>
            <person name="Drula E."/>
            <person name="Henrissat B."/>
            <person name="Morin E."/>
            <person name="Kohler A."/>
            <person name="Barry K."/>
            <person name="LaButti K."/>
            <person name="Morin E."/>
            <person name="Salamov A."/>
            <person name="Lipzen A."/>
            <person name="Mereny Z."/>
            <person name="Hegedus B."/>
            <person name="Baldrian P."/>
            <person name="Stursova M."/>
            <person name="Weitz H."/>
            <person name="Taylor A."/>
            <person name="Grigoriev I.V."/>
            <person name="Nagy L.G."/>
            <person name="Martin F."/>
            <person name="Kauserud H."/>
        </authorList>
    </citation>
    <scope>NUCLEOTIDE SEQUENCE</scope>
    <source>
        <strain evidence="2">9144</strain>
    </source>
</reference>
<comment type="caution">
    <text evidence="2">The sequence shown here is derived from an EMBL/GenBank/DDBJ whole genome shotgun (WGS) entry which is preliminary data.</text>
</comment>
<sequence length="409" mass="44456">MPSGPTTEPAKTVSVIPRIPNVIHKWVLEGDTDSRSSQMRVKIKHNRCGIPSKVSSAVPLLSTKSSSNLDVVRSCMRCASMYPKAGVSVNPKGIRVYTNWQVQPAPAPLAPTALATPPTLPLEPSISAVLAAAPPLPRPVSAPVAAEGDDPGDVPADTRRSAHKRVHAGSSVASALPSTKRTKPHVDPLVGWLMKDPDTGEQLTGEAWLMYISIFYKILIRCNTSTWEASKLAAPNLANDKPRPSTPFRPKQLGHINAHQPLALPASAIARYPPQSQSQERPHAARRKPQQRLFLNGGLLPNISLVHFTTKIGSTFAVDAWPQGTKRKGVNAHFWDCGSRFRGTLHEVRARHRSSCALTARHGCWWCLAGALQSLGHARHIHHNSDYSSSHKVTGNLLTTAEIPTIFWV</sequence>